<dbReference type="InterPro" id="IPR011990">
    <property type="entry name" value="TPR-like_helical_dom_sf"/>
</dbReference>
<keyword evidence="3" id="KW-1185">Reference proteome</keyword>
<comment type="caution">
    <text evidence="2">The sequence shown here is derived from an EMBL/GenBank/DDBJ whole genome shotgun (WGS) entry which is preliminary data.</text>
</comment>
<feature type="region of interest" description="Disordered" evidence="1">
    <location>
        <begin position="20"/>
        <end position="48"/>
    </location>
</feature>
<sequence length="473" mass="52645">MRLPSTLMSAAQRRIAASSAARATSPIGSATAWRRPTARAVSTGGAGTLRHNTADTKIGIGYLQLTPEEVQAEQELLGVLPEFQQAMSVLHGDDDAVRQLPNSKKAAMALPNLERTAEICRSAMGFQSVFLLAALRHLFLTYFMAGNYAMANKTMLERGELMNWPVTEQERILRLFLRESQPQNTVEWCQKDVFTAQFPADETVPLKWTIYEHIAKVLQHGAHEFKVQDPLFTQAVEVLRRKKDVIAKEGGHADDSLLSRDIPYLMAQYASLCLVAGDALGKNSKEVGDEQRVCLSQAEVLWRESLTWVEKKTGDAATEDLTSGVDVPFEAWVETNLGELLLRMDRTEEGMEFLGKALQKTQQQKSHNALALSRVLSQIAQGCHTLGQAVSAEGLFTSVVDSFEKEAFLSLTDQIEYARVLRAYGDLLKDWDKREKDSALKYEKARAIEEAIAKACAKNQCQDALHPVFYLPL</sequence>
<reference evidence="2" key="1">
    <citation type="submission" date="2021-12" db="EMBL/GenBank/DDBJ databases">
        <title>Prjna785345.</title>
        <authorList>
            <person name="Rujirawat T."/>
            <person name="Krajaejun T."/>
        </authorList>
    </citation>
    <scope>NUCLEOTIDE SEQUENCE</scope>
    <source>
        <strain evidence="2">Pi057C3</strain>
    </source>
</reference>
<dbReference type="EMBL" id="JAKCXM010000238">
    <property type="protein sequence ID" value="KAJ0397793.1"/>
    <property type="molecule type" value="Genomic_DNA"/>
</dbReference>
<dbReference type="SUPFAM" id="SSF48452">
    <property type="entry name" value="TPR-like"/>
    <property type="match status" value="1"/>
</dbReference>
<dbReference type="AlphaFoldDB" id="A0AAD5Q4X2"/>
<evidence type="ECO:0000313" key="3">
    <source>
        <dbReference type="Proteomes" id="UP001209570"/>
    </source>
</evidence>
<dbReference type="Proteomes" id="UP001209570">
    <property type="component" value="Unassembled WGS sequence"/>
</dbReference>
<evidence type="ECO:0000313" key="2">
    <source>
        <dbReference type="EMBL" id="KAJ0397793.1"/>
    </source>
</evidence>
<evidence type="ECO:0000256" key="1">
    <source>
        <dbReference type="SAM" id="MobiDB-lite"/>
    </source>
</evidence>
<protein>
    <submittedName>
        <fullName evidence="2">Uncharacterized protein</fullName>
    </submittedName>
</protein>
<dbReference type="Gene3D" id="1.25.40.10">
    <property type="entry name" value="Tetratricopeptide repeat domain"/>
    <property type="match status" value="1"/>
</dbReference>
<proteinExistence type="predicted"/>
<name>A0AAD5Q4X2_PYTIN</name>
<accession>A0AAD5Q4X2</accession>
<gene>
    <name evidence="2" type="ORF">P43SY_006495</name>
</gene>
<organism evidence="2 3">
    <name type="scientific">Pythium insidiosum</name>
    <name type="common">Pythiosis disease agent</name>
    <dbReference type="NCBI Taxonomy" id="114742"/>
    <lineage>
        <taxon>Eukaryota</taxon>
        <taxon>Sar</taxon>
        <taxon>Stramenopiles</taxon>
        <taxon>Oomycota</taxon>
        <taxon>Peronosporomycetes</taxon>
        <taxon>Pythiales</taxon>
        <taxon>Pythiaceae</taxon>
        <taxon>Pythium</taxon>
    </lineage>
</organism>